<keyword evidence="2" id="KW-0833">Ubl conjugation pathway</keyword>
<dbReference type="SUPFAM" id="SSF54695">
    <property type="entry name" value="POZ domain"/>
    <property type="match status" value="1"/>
</dbReference>
<dbReference type="GO" id="GO:0006511">
    <property type="term" value="P:ubiquitin-dependent protein catabolic process"/>
    <property type="evidence" value="ECO:0007669"/>
    <property type="project" value="InterPro"/>
</dbReference>
<name>A0A9W8AWP0_9FUNG</name>
<protein>
    <recommendedName>
        <fullName evidence="3">SKP1 component POZ domain-containing protein</fullName>
    </recommendedName>
</protein>
<dbReference type="Pfam" id="PF03931">
    <property type="entry name" value="Skp1_POZ"/>
    <property type="match status" value="1"/>
</dbReference>
<evidence type="ECO:0000313" key="5">
    <source>
        <dbReference type="Proteomes" id="UP001151582"/>
    </source>
</evidence>
<dbReference type="InterPro" id="IPR011333">
    <property type="entry name" value="SKP1/BTB/POZ_sf"/>
</dbReference>
<evidence type="ECO:0000259" key="3">
    <source>
        <dbReference type="Pfam" id="PF03931"/>
    </source>
</evidence>
<accession>A0A9W8AWP0</accession>
<dbReference type="InterPro" id="IPR016897">
    <property type="entry name" value="SKP1"/>
</dbReference>
<evidence type="ECO:0000256" key="1">
    <source>
        <dbReference type="ARBA" id="ARBA00009993"/>
    </source>
</evidence>
<feature type="non-terminal residue" evidence="4">
    <location>
        <position position="1"/>
    </location>
</feature>
<organism evidence="4 5">
    <name type="scientific">Dimargaris verticillata</name>
    <dbReference type="NCBI Taxonomy" id="2761393"/>
    <lineage>
        <taxon>Eukaryota</taxon>
        <taxon>Fungi</taxon>
        <taxon>Fungi incertae sedis</taxon>
        <taxon>Zoopagomycota</taxon>
        <taxon>Kickxellomycotina</taxon>
        <taxon>Dimargaritomycetes</taxon>
        <taxon>Dimargaritales</taxon>
        <taxon>Dimargaritaceae</taxon>
        <taxon>Dimargaris</taxon>
    </lineage>
</organism>
<keyword evidence="5" id="KW-1185">Reference proteome</keyword>
<dbReference type="InterPro" id="IPR016073">
    <property type="entry name" value="Skp1_comp_POZ"/>
</dbReference>
<dbReference type="OrthoDB" id="2342932at2759"/>
<evidence type="ECO:0000256" key="2">
    <source>
        <dbReference type="ARBA" id="ARBA00022786"/>
    </source>
</evidence>
<dbReference type="Gene3D" id="3.30.710.10">
    <property type="entry name" value="Potassium Channel Kv1.1, Chain A"/>
    <property type="match status" value="1"/>
</dbReference>
<reference evidence="4" key="1">
    <citation type="submission" date="2022-07" db="EMBL/GenBank/DDBJ databases">
        <title>Phylogenomic reconstructions and comparative analyses of Kickxellomycotina fungi.</title>
        <authorList>
            <person name="Reynolds N.K."/>
            <person name="Stajich J.E."/>
            <person name="Barry K."/>
            <person name="Grigoriev I.V."/>
            <person name="Crous P."/>
            <person name="Smith M.E."/>
        </authorList>
    </citation>
    <scope>NUCLEOTIDE SEQUENCE</scope>
    <source>
        <strain evidence="4">RSA 567</strain>
    </source>
</reference>
<dbReference type="SMART" id="SM00512">
    <property type="entry name" value="Skp1"/>
    <property type="match status" value="1"/>
</dbReference>
<comment type="similarity">
    <text evidence="1">Belongs to the SKP1 family.</text>
</comment>
<dbReference type="PANTHER" id="PTHR11165">
    <property type="entry name" value="SKP1"/>
    <property type="match status" value="1"/>
</dbReference>
<dbReference type="InterPro" id="IPR001232">
    <property type="entry name" value="SKP1-like"/>
</dbReference>
<dbReference type="AlphaFoldDB" id="A0A9W8AWP0"/>
<dbReference type="Proteomes" id="UP001151582">
    <property type="component" value="Unassembled WGS sequence"/>
</dbReference>
<gene>
    <name evidence="4" type="ORF">H4R34_006448</name>
</gene>
<evidence type="ECO:0000313" key="4">
    <source>
        <dbReference type="EMBL" id="KAJ1966942.1"/>
    </source>
</evidence>
<proteinExistence type="inferred from homology"/>
<dbReference type="EMBL" id="JANBQB010002458">
    <property type="protein sequence ID" value="KAJ1966942.1"/>
    <property type="molecule type" value="Genomic_DNA"/>
</dbReference>
<comment type="caution">
    <text evidence="4">The sequence shown here is derived from an EMBL/GenBank/DDBJ whole genome shotgun (WGS) entry which is preliminary data.</text>
</comment>
<sequence>METVVLLSSDKKEFSVPINVARKSGVISTMLEDVTSDAGPIPLSTVSSAVLAKVIEYCTKHVDEPNDDEDSDFDDDDFETRKRRLEIDPWDAKLIDVNPEL</sequence>
<feature type="domain" description="SKP1 component POZ" evidence="3">
    <location>
        <begin position="3"/>
        <end position="62"/>
    </location>
</feature>